<gene>
    <name evidence="1" type="ORF">ACPOL_7087</name>
</gene>
<name>A0A2Z5GBA6_9BACT</name>
<evidence type="ECO:0000313" key="1">
    <source>
        <dbReference type="EMBL" id="AXC16279.1"/>
    </source>
</evidence>
<keyword evidence="1" id="KW-0614">Plasmid</keyword>
<organism evidence="1 2">
    <name type="scientific">Acidisarcina polymorpha</name>
    <dbReference type="NCBI Taxonomy" id="2211140"/>
    <lineage>
        <taxon>Bacteria</taxon>
        <taxon>Pseudomonadati</taxon>
        <taxon>Acidobacteriota</taxon>
        <taxon>Terriglobia</taxon>
        <taxon>Terriglobales</taxon>
        <taxon>Acidobacteriaceae</taxon>
        <taxon>Acidisarcina</taxon>
    </lineage>
</organism>
<keyword evidence="2" id="KW-1185">Reference proteome</keyword>
<evidence type="ECO:0000313" key="2">
    <source>
        <dbReference type="Proteomes" id="UP000253606"/>
    </source>
</evidence>
<dbReference type="KEGG" id="abas:ACPOL_7087"/>
<protein>
    <submittedName>
        <fullName evidence="1">Uncharacterized protein</fullName>
    </submittedName>
</protein>
<dbReference type="AlphaFoldDB" id="A0A2Z5GBA6"/>
<dbReference type="EMBL" id="CP030843">
    <property type="protein sequence ID" value="AXC16279.1"/>
    <property type="molecule type" value="Genomic_DNA"/>
</dbReference>
<geneLocation type="plasmid" evidence="2">
    <name>pacpol4</name>
</geneLocation>
<reference evidence="1 2" key="1">
    <citation type="journal article" date="2018" name="Front. Microbiol.">
        <title>Hydrolytic Capabilities as a Key to Environmental Success: Chitinolytic and Cellulolytic Acidobacteria From Acidic Sub-arctic Soils and Boreal Peatlands.</title>
        <authorList>
            <person name="Belova S.E."/>
            <person name="Ravin N.V."/>
            <person name="Pankratov T.A."/>
            <person name="Rakitin A.L."/>
            <person name="Ivanova A.A."/>
            <person name="Beletsky A.V."/>
            <person name="Mardanov A.V."/>
            <person name="Sinninghe Damste J.S."/>
            <person name="Dedysh S.N."/>
        </authorList>
    </citation>
    <scope>NUCLEOTIDE SEQUENCE [LARGE SCALE GENOMIC DNA]</scope>
    <source>
        <strain evidence="1 2">SBC82</strain>
        <plasmid evidence="2">pacpol4</plasmid>
    </source>
</reference>
<proteinExistence type="predicted"/>
<dbReference type="Proteomes" id="UP000253606">
    <property type="component" value="Plasmid pACPOL4"/>
</dbReference>
<sequence length="55" mass="6505">MRHLRTDLHEYAEGPVYPGKRYYQRTHYAGNSAVGEKLYLAMRHSPCSFWKEESS</sequence>
<accession>A0A2Z5GBA6</accession>